<dbReference type="AlphaFoldDB" id="A0A0K2GCS7"/>
<evidence type="ECO:0000256" key="1">
    <source>
        <dbReference type="SAM" id="MobiDB-lite"/>
    </source>
</evidence>
<evidence type="ECO:0000313" key="2">
    <source>
        <dbReference type="EMBL" id="ALA58753.1"/>
    </source>
</evidence>
<reference evidence="2 3" key="1">
    <citation type="journal article" date="2015" name="Proc. Natl. Acad. Sci. U.S.A.">
        <title>Expanded metabolic versatility of ubiquitous nitrite-oxidizing bacteria from the genus Nitrospira.</title>
        <authorList>
            <person name="Koch H."/>
            <person name="Lucker S."/>
            <person name="Albertsen M."/>
            <person name="Kitzinger K."/>
            <person name="Herbold C."/>
            <person name="Spieck E."/>
            <person name="Nielsen P.H."/>
            <person name="Wagner M."/>
            <person name="Daims H."/>
        </authorList>
    </citation>
    <scope>NUCLEOTIDE SEQUENCE [LARGE SCALE GENOMIC DNA]</scope>
    <source>
        <strain evidence="2 3">NSP M-1</strain>
    </source>
</reference>
<protein>
    <submittedName>
        <fullName evidence="2">Uncharacterized protein</fullName>
    </submittedName>
</protein>
<organism evidence="2 3">
    <name type="scientific">Nitrospira moscoviensis</name>
    <dbReference type="NCBI Taxonomy" id="42253"/>
    <lineage>
        <taxon>Bacteria</taxon>
        <taxon>Pseudomonadati</taxon>
        <taxon>Nitrospirota</taxon>
        <taxon>Nitrospiria</taxon>
        <taxon>Nitrospirales</taxon>
        <taxon>Nitrospiraceae</taxon>
        <taxon>Nitrospira</taxon>
    </lineage>
</organism>
<feature type="region of interest" description="Disordered" evidence="1">
    <location>
        <begin position="45"/>
        <end position="65"/>
    </location>
</feature>
<name>A0A0K2GCS7_NITMO</name>
<dbReference type="EMBL" id="CP011801">
    <property type="protein sequence ID" value="ALA58753.1"/>
    <property type="molecule type" value="Genomic_DNA"/>
</dbReference>
<accession>A0A0K2GCS7</accession>
<evidence type="ECO:0000313" key="3">
    <source>
        <dbReference type="Proteomes" id="UP000069205"/>
    </source>
</evidence>
<keyword evidence="3" id="KW-1185">Reference proteome</keyword>
<dbReference type="KEGG" id="nmv:NITMOv2_2338"/>
<gene>
    <name evidence="2" type="ORF">NITMOv2_2338</name>
</gene>
<proteinExistence type="predicted"/>
<sequence length="83" mass="9508">MKKKDGERRIFLGDPPCACDGRTDKVSWVRQRVYVNVLGKPLNTSQAEMECKRESDTGSEEGWQAESKFQWCARLESNQRPSA</sequence>
<dbReference type="Proteomes" id="UP000069205">
    <property type="component" value="Chromosome"/>
</dbReference>
<dbReference type="STRING" id="42253.NITMOv2_2338"/>